<dbReference type="OrthoDB" id="30840at2759"/>
<reference evidence="4" key="1">
    <citation type="submission" date="2019-01" db="EMBL/GenBank/DDBJ databases">
        <title>Draft genome sequences of three monokaryotic isolates of the white-rot basidiomycete fungus Dichomitus squalens.</title>
        <authorList>
            <consortium name="DOE Joint Genome Institute"/>
            <person name="Lopez S.C."/>
            <person name="Andreopoulos B."/>
            <person name="Pangilinan J."/>
            <person name="Lipzen A."/>
            <person name="Riley R."/>
            <person name="Ahrendt S."/>
            <person name="Ng V."/>
            <person name="Barry K."/>
            <person name="Daum C."/>
            <person name="Grigoriev I.V."/>
            <person name="Hilden K.S."/>
            <person name="Makela M.R."/>
            <person name="de Vries R.P."/>
        </authorList>
    </citation>
    <scope>NUCLEOTIDE SEQUENCE [LARGE SCALE GENOMIC DNA]</scope>
    <source>
        <strain evidence="4">OM18370.1</strain>
    </source>
</reference>
<evidence type="ECO:0000259" key="3">
    <source>
        <dbReference type="Pfam" id="PF13673"/>
    </source>
</evidence>
<gene>
    <name evidence="4" type="ORF">BD311DRAFT_627114</name>
</gene>
<dbReference type="InterPro" id="IPR051635">
    <property type="entry name" value="SNAT-like"/>
</dbReference>
<evidence type="ECO:0000256" key="1">
    <source>
        <dbReference type="ARBA" id="ARBA00022679"/>
    </source>
</evidence>
<dbReference type="GO" id="GO:0005737">
    <property type="term" value="C:cytoplasm"/>
    <property type="evidence" value="ECO:0007669"/>
    <property type="project" value="TreeGrafter"/>
</dbReference>
<proteinExistence type="predicted"/>
<dbReference type="PANTHER" id="PTHR10908:SF0">
    <property type="entry name" value="SEROTONIN N-ACETYLTRANSFERASE"/>
    <property type="match status" value="1"/>
</dbReference>
<protein>
    <recommendedName>
        <fullName evidence="3">N-acetyltransferase domain-containing protein</fullName>
    </recommendedName>
</protein>
<organism evidence="4">
    <name type="scientific">Dichomitus squalens</name>
    <dbReference type="NCBI Taxonomy" id="114155"/>
    <lineage>
        <taxon>Eukaryota</taxon>
        <taxon>Fungi</taxon>
        <taxon>Dikarya</taxon>
        <taxon>Basidiomycota</taxon>
        <taxon>Agaricomycotina</taxon>
        <taxon>Agaricomycetes</taxon>
        <taxon>Polyporales</taxon>
        <taxon>Polyporaceae</taxon>
        <taxon>Dichomitus</taxon>
    </lineage>
</organism>
<dbReference type="InterPro" id="IPR016181">
    <property type="entry name" value="Acyl_CoA_acyltransferase"/>
</dbReference>
<keyword evidence="1" id="KW-0808">Transferase</keyword>
<feature type="non-terminal residue" evidence="4">
    <location>
        <position position="168"/>
    </location>
</feature>
<sequence>MSIFYDLVSASEVEDAHKKGSPEDEAGSLETFRYRQSQAPEFFLDAYVPTGSGRRLIGYICSTSSADTTLTHASMSKHIPGSSLVCIHSVCVALEHRRQKVGLGLLQEYVSRLSTSRNDSKPDARILLISHEELRSFYEQAGFEWVGQSAVVHGSQPWFEMRKEFQPQ</sequence>
<dbReference type="GO" id="GO:0004059">
    <property type="term" value="F:aralkylamine N-acetyltransferase activity"/>
    <property type="evidence" value="ECO:0007669"/>
    <property type="project" value="TreeGrafter"/>
</dbReference>
<dbReference type="SUPFAM" id="SSF55729">
    <property type="entry name" value="Acyl-CoA N-acyltransferases (Nat)"/>
    <property type="match status" value="1"/>
</dbReference>
<evidence type="ECO:0000256" key="2">
    <source>
        <dbReference type="ARBA" id="ARBA00023315"/>
    </source>
</evidence>
<accession>A0A4Q9MNZ4</accession>
<dbReference type="EMBL" id="ML143418">
    <property type="protein sequence ID" value="TBU28857.1"/>
    <property type="molecule type" value="Genomic_DNA"/>
</dbReference>
<dbReference type="PANTHER" id="PTHR10908">
    <property type="entry name" value="SEROTONIN N-ACETYLTRANSFERASE"/>
    <property type="match status" value="1"/>
</dbReference>
<feature type="domain" description="N-acetyltransferase" evidence="3">
    <location>
        <begin position="86"/>
        <end position="164"/>
    </location>
</feature>
<dbReference type="Gene3D" id="3.40.630.30">
    <property type="match status" value="1"/>
</dbReference>
<dbReference type="InterPro" id="IPR000182">
    <property type="entry name" value="GNAT_dom"/>
</dbReference>
<dbReference type="Proteomes" id="UP000292957">
    <property type="component" value="Unassembled WGS sequence"/>
</dbReference>
<dbReference type="AlphaFoldDB" id="A0A4Q9MNZ4"/>
<dbReference type="Pfam" id="PF13673">
    <property type="entry name" value="Acetyltransf_10"/>
    <property type="match status" value="1"/>
</dbReference>
<evidence type="ECO:0000313" key="4">
    <source>
        <dbReference type="EMBL" id="TBU28857.1"/>
    </source>
</evidence>
<name>A0A4Q9MNZ4_9APHY</name>
<keyword evidence="2" id="KW-0012">Acyltransferase</keyword>